<sequence>MADQRLVVVFFHNKEPKVSCHFLRPATSLTTSRKWVCNFAPRKLETNFLKNLIPVHIIVSPAKKLESDLVFSIEENCKELSEQLLSCHHGEEEEN</sequence>
<evidence type="ECO:0000313" key="2">
    <source>
        <dbReference type="Proteomes" id="UP001229421"/>
    </source>
</evidence>
<name>A0AAD8NNH5_TARER</name>
<accession>A0AAD8NNH5</accession>
<dbReference type="AlphaFoldDB" id="A0AAD8NNH5"/>
<comment type="caution">
    <text evidence="1">The sequence shown here is derived from an EMBL/GenBank/DDBJ whole genome shotgun (WGS) entry which is preliminary data.</text>
</comment>
<dbReference type="Proteomes" id="UP001229421">
    <property type="component" value="Unassembled WGS sequence"/>
</dbReference>
<proteinExistence type="predicted"/>
<reference evidence="1" key="1">
    <citation type="journal article" date="2023" name="bioRxiv">
        <title>Improved chromosome-level genome assembly for marigold (Tagetes erecta).</title>
        <authorList>
            <person name="Jiang F."/>
            <person name="Yuan L."/>
            <person name="Wang S."/>
            <person name="Wang H."/>
            <person name="Xu D."/>
            <person name="Wang A."/>
            <person name="Fan W."/>
        </authorList>
    </citation>
    <scope>NUCLEOTIDE SEQUENCE</scope>
    <source>
        <strain evidence="1">WSJ</strain>
        <tissue evidence="1">Leaf</tissue>
    </source>
</reference>
<protein>
    <submittedName>
        <fullName evidence="1">Uncharacterized protein</fullName>
    </submittedName>
</protein>
<evidence type="ECO:0000313" key="1">
    <source>
        <dbReference type="EMBL" id="KAK1414783.1"/>
    </source>
</evidence>
<dbReference type="EMBL" id="JAUHHV010000008">
    <property type="protein sequence ID" value="KAK1414783.1"/>
    <property type="molecule type" value="Genomic_DNA"/>
</dbReference>
<keyword evidence="2" id="KW-1185">Reference proteome</keyword>
<gene>
    <name evidence="1" type="ORF">QVD17_30542</name>
</gene>
<organism evidence="1 2">
    <name type="scientific">Tagetes erecta</name>
    <name type="common">African marigold</name>
    <dbReference type="NCBI Taxonomy" id="13708"/>
    <lineage>
        <taxon>Eukaryota</taxon>
        <taxon>Viridiplantae</taxon>
        <taxon>Streptophyta</taxon>
        <taxon>Embryophyta</taxon>
        <taxon>Tracheophyta</taxon>
        <taxon>Spermatophyta</taxon>
        <taxon>Magnoliopsida</taxon>
        <taxon>eudicotyledons</taxon>
        <taxon>Gunneridae</taxon>
        <taxon>Pentapetalae</taxon>
        <taxon>asterids</taxon>
        <taxon>campanulids</taxon>
        <taxon>Asterales</taxon>
        <taxon>Asteraceae</taxon>
        <taxon>Asteroideae</taxon>
        <taxon>Heliantheae alliance</taxon>
        <taxon>Tageteae</taxon>
        <taxon>Tagetes</taxon>
    </lineage>
</organism>